<keyword evidence="4" id="KW-0560">Oxidoreductase</keyword>
<dbReference type="OrthoDB" id="346033at2157"/>
<proteinExistence type="inferred from homology"/>
<organism evidence="6 7">
    <name type="scientific">Methanobrevibacter millerae</name>
    <dbReference type="NCBI Taxonomy" id="230361"/>
    <lineage>
        <taxon>Archaea</taxon>
        <taxon>Methanobacteriati</taxon>
        <taxon>Methanobacteriota</taxon>
        <taxon>Methanomada group</taxon>
        <taxon>Methanobacteria</taxon>
        <taxon>Methanobacteriales</taxon>
        <taxon>Methanobacteriaceae</taxon>
        <taxon>Methanobrevibacter</taxon>
    </lineage>
</organism>
<accession>A0A0U2L6W9</accession>
<protein>
    <submittedName>
        <fullName evidence="6">GMC oxidoreductase family protein</fullName>
    </submittedName>
</protein>
<dbReference type="InterPro" id="IPR007867">
    <property type="entry name" value="GMC_OxRtase_C"/>
</dbReference>
<sequence length="401" mass="43000">MVIIVGTGAGGAIIARELAKDNIDVTIIEKGPYIHSKDAFNYYDAYNDDVDLLTTTCIGGATIVSMSNMVHALDSELHEYGIDISEEYKYVEELIDVHELDDSHIGRGTQLFLDAGRELGLNTVKMPKAIREKDCIQCGKCAFGCPADAKWSGKDFVDEAVENGATLIAEAEVTEVIVDDSKVKGVKYIKDGVEKSIFSDTVVLSAGAIGSTLILRSVGIDAGRELFFDPFVSVGGYLKDINFNTEVQMAGLVVGKNFVLSPHFSSFIKGNIDDKNVDDKDILSIMVKTSDEAKGYVDDDGDVVKVNTIQDIRYLAEGVATAGFILEKAGVDPSTIGSTVYRGAHPGGTAPIGKIVDSNQETEIGGLFVSDASVLPISPGKPPILTILALSKRLSDYLKNK</sequence>
<dbReference type="AlphaFoldDB" id="A0A0U2L6W9"/>
<dbReference type="KEGG" id="mmil:sm9_1815"/>
<dbReference type="PANTHER" id="PTHR46056">
    <property type="entry name" value="LONG-CHAIN-ALCOHOL OXIDASE"/>
    <property type="match status" value="1"/>
</dbReference>
<evidence type="ECO:0000313" key="7">
    <source>
        <dbReference type="Proteomes" id="UP000067738"/>
    </source>
</evidence>
<dbReference type="PANTHER" id="PTHR46056:SF12">
    <property type="entry name" value="LONG-CHAIN-ALCOHOL OXIDASE"/>
    <property type="match status" value="1"/>
</dbReference>
<dbReference type="PATRIC" id="fig|230361.4.peg.1877"/>
<dbReference type="EMBL" id="CP011266">
    <property type="protein sequence ID" value="ALT69582.1"/>
    <property type="molecule type" value="Genomic_DNA"/>
</dbReference>
<dbReference type="InterPro" id="IPR017896">
    <property type="entry name" value="4Fe4S_Fe-S-bd"/>
</dbReference>
<reference evidence="6 7" key="1">
    <citation type="submission" date="2015-04" db="EMBL/GenBank/DDBJ databases">
        <title>The complete genome sequence of the rumen methanogen Methanobrevibacter millerae SM9.</title>
        <authorList>
            <person name="Leahy S.C."/>
            <person name="Kelly W.J."/>
            <person name="Pacheco D.M."/>
            <person name="Li D."/>
            <person name="Altermann E."/>
            <person name="Attwood G.T."/>
        </authorList>
    </citation>
    <scope>NUCLEOTIDE SEQUENCE [LARGE SCALE GENOMIC DNA]</scope>
    <source>
        <strain evidence="6 7">SM9</strain>
    </source>
</reference>
<dbReference type="GO" id="GO:0050660">
    <property type="term" value="F:flavin adenine dinucleotide binding"/>
    <property type="evidence" value="ECO:0007669"/>
    <property type="project" value="InterPro"/>
</dbReference>
<dbReference type="SUPFAM" id="SSF51905">
    <property type="entry name" value="FAD/NAD(P)-binding domain"/>
    <property type="match status" value="1"/>
</dbReference>
<gene>
    <name evidence="6" type="ORF">sm9_1815</name>
</gene>
<dbReference type="InterPro" id="IPR017900">
    <property type="entry name" value="4Fe4S_Fe_S_CS"/>
</dbReference>
<name>A0A0U2L6W9_9EURY</name>
<comment type="similarity">
    <text evidence="1">Belongs to the GMC oxidoreductase family.</text>
</comment>
<dbReference type="InterPro" id="IPR000172">
    <property type="entry name" value="GMC_OxRdtase_N"/>
</dbReference>
<dbReference type="Gene3D" id="3.50.50.60">
    <property type="entry name" value="FAD/NAD(P)-binding domain"/>
    <property type="match status" value="3"/>
</dbReference>
<keyword evidence="3" id="KW-0274">FAD</keyword>
<dbReference type="RefSeq" id="WP_058739810.1">
    <property type="nucleotide sequence ID" value="NZ_CP011266.1"/>
</dbReference>
<keyword evidence="7" id="KW-1185">Reference proteome</keyword>
<evidence type="ECO:0000256" key="1">
    <source>
        <dbReference type="ARBA" id="ARBA00010790"/>
    </source>
</evidence>
<dbReference type="Pfam" id="PF00732">
    <property type="entry name" value="GMC_oxred_N"/>
    <property type="match status" value="1"/>
</dbReference>
<feature type="domain" description="4Fe-4S ferredoxin-type" evidence="5">
    <location>
        <begin position="126"/>
        <end position="155"/>
    </location>
</feature>
<dbReference type="PROSITE" id="PS00198">
    <property type="entry name" value="4FE4S_FER_1"/>
    <property type="match status" value="1"/>
</dbReference>
<dbReference type="Proteomes" id="UP000067738">
    <property type="component" value="Chromosome"/>
</dbReference>
<dbReference type="InterPro" id="IPR036188">
    <property type="entry name" value="FAD/NAD-bd_sf"/>
</dbReference>
<dbReference type="PROSITE" id="PS51379">
    <property type="entry name" value="4FE4S_FER_2"/>
    <property type="match status" value="1"/>
</dbReference>
<evidence type="ECO:0000256" key="2">
    <source>
        <dbReference type="ARBA" id="ARBA00022630"/>
    </source>
</evidence>
<evidence type="ECO:0000259" key="5">
    <source>
        <dbReference type="PROSITE" id="PS51379"/>
    </source>
</evidence>
<evidence type="ECO:0000256" key="4">
    <source>
        <dbReference type="ARBA" id="ARBA00023002"/>
    </source>
</evidence>
<evidence type="ECO:0000313" key="6">
    <source>
        <dbReference type="EMBL" id="ALT69582.1"/>
    </source>
</evidence>
<dbReference type="Pfam" id="PF13450">
    <property type="entry name" value="NAD_binding_8"/>
    <property type="match status" value="1"/>
</dbReference>
<dbReference type="GO" id="GO:0016614">
    <property type="term" value="F:oxidoreductase activity, acting on CH-OH group of donors"/>
    <property type="evidence" value="ECO:0007669"/>
    <property type="project" value="InterPro"/>
</dbReference>
<keyword evidence="2" id="KW-0285">Flavoprotein</keyword>
<dbReference type="Pfam" id="PF05199">
    <property type="entry name" value="GMC_oxred_C"/>
    <property type="match status" value="1"/>
</dbReference>
<evidence type="ECO:0000256" key="3">
    <source>
        <dbReference type="ARBA" id="ARBA00022827"/>
    </source>
</evidence>
<dbReference type="GeneID" id="26736760"/>